<comment type="caution">
    <text evidence="8">The sequence shown here is derived from an EMBL/GenBank/DDBJ whole genome shotgun (WGS) entry which is preliminary data.</text>
</comment>
<dbReference type="InterPro" id="IPR018338">
    <property type="entry name" value="Carbonic_anhydrase_a-class_CS"/>
</dbReference>
<comment type="catalytic activity">
    <reaction evidence="6">
        <text>hydrogencarbonate + H(+) = CO2 + H2O</text>
        <dbReference type="Rhea" id="RHEA:10748"/>
        <dbReference type="ChEBI" id="CHEBI:15377"/>
        <dbReference type="ChEBI" id="CHEBI:15378"/>
        <dbReference type="ChEBI" id="CHEBI:16526"/>
        <dbReference type="ChEBI" id="CHEBI:17544"/>
        <dbReference type="EC" id="4.2.1.1"/>
    </reaction>
</comment>
<dbReference type="Proteomes" id="UP001229421">
    <property type="component" value="Unassembled WGS sequence"/>
</dbReference>
<evidence type="ECO:0000256" key="5">
    <source>
        <dbReference type="ARBA" id="ARBA00023239"/>
    </source>
</evidence>
<dbReference type="GO" id="GO:0004089">
    <property type="term" value="F:carbonate dehydratase activity"/>
    <property type="evidence" value="ECO:0007669"/>
    <property type="project" value="UniProtKB-UniRule"/>
</dbReference>
<dbReference type="InterPro" id="IPR023561">
    <property type="entry name" value="Carbonic_anhydrase_a-class"/>
</dbReference>
<dbReference type="Pfam" id="PF00194">
    <property type="entry name" value="Carb_anhydrase"/>
    <property type="match status" value="1"/>
</dbReference>
<accession>A0AAD8NTM3</accession>
<keyword evidence="3 6" id="KW-0479">Metal-binding</keyword>
<evidence type="ECO:0000256" key="2">
    <source>
        <dbReference type="ARBA" id="ARBA00012925"/>
    </source>
</evidence>
<sequence length="283" mass="31497">MLNANLSSHVFVCLIIISSGKYLNAVVNKTSNRPPLIGVQPITKGEQFTYIKGAPSGPENWGRISPNWKTCADGKFQSPVNINVKLARPKLADLKRAYVAAPARLINGHNNIGVEWVGDAGGIEVNGSVYKLRQCHWHIPSEHTVDGKQFDAELHLVHKNDKGLKAVISTFQTIGQPDSFIGNLTKHIKMLGTKEEIDLGIISANNIRHRSKRNFRYIGSFTTPPCEEGVIWTIGEKVRSVSHDQIQLLKGLHTHEIEGNARPVQRLVGRPIWKFDLPDENDQ</sequence>
<dbReference type="InterPro" id="IPR041891">
    <property type="entry name" value="Alpha_CA_prokaryot-like"/>
</dbReference>
<evidence type="ECO:0000313" key="9">
    <source>
        <dbReference type="Proteomes" id="UP001229421"/>
    </source>
</evidence>
<name>A0AAD8NTM3_TARER</name>
<comment type="similarity">
    <text evidence="6">Belongs to the alpha-carbonic anhydrase family.</text>
</comment>
<evidence type="ECO:0000259" key="7">
    <source>
        <dbReference type="PROSITE" id="PS51144"/>
    </source>
</evidence>
<dbReference type="PROSITE" id="PS00162">
    <property type="entry name" value="ALPHA_CA_1"/>
    <property type="match status" value="1"/>
</dbReference>
<dbReference type="PROSITE" id="PS51144">
    <property type="entry name" value="ALPHA_CA_2"/>
    <property type="match status" value="1"/>
</dbReference>
<proteinExistence type="inferred from homology"/>
<dbReference type="GO" id="GO:0008270">
    <property type="term" value="F:zinc ion binding"/>
    <property type="evidence" value="ECO:0007669"/>
    <property type="project" value="UniProtKB-UniRule"/>
</dbReference>
<evidence type="ECO:0000256" key="3">
    <source>
        <dbReference type="ARBA" id="ARBA00022723"/>
    </source>
</evidence>
<dbReference type="EMBL" id="JAUHHV010000006">
    <property type="protein sequence ID" value="KAK1420692.1"/>
    <property type="molecule type" value="Genomic_DNA"/>
</dbReference>
<dbReference type="PANTHER" id="PTHR18952">
    <property type="entry name" value="CARBONIC ANHYDRASE"/>
    <property type="match status" value="1"/>
</dbReference>
<dbReference type="InterPro" id="IPR001148">
    <property type="entry name" value="CA_dom"/>
</dbReference>
<reference evidence="8" key="1">
    <citation type="journal article" date="2023" name="bioRxiv">
        <title>Improved chromosome-level genome assembly for marigold (Tagetes erecta).</title>
        <authorList>
            <person name="Jiang F."/>
            <person name="Yuan L."/>
            <person name="Wang S."/>
            <person name="Wang H."/>
            <person name="Xu D."/>
            <person name="Wang A."/>
            <person name="Fan W."/>
        </authorList>
    </citation>
    <scope>NUCLEOTIDE SEQUENCE</scope>
    <source>
        <strain evidence="8">WSJ</strain>
        <tissue evidence="8">Leaf</tissue>
    </source>
</reference>
<dbReference type="SUPFAM" id="SSF51069">
    <property type="entry name" value="Carbonic anhydrase"/>
    <property type="match status" value="1"/>
</dbReference>
<keyword evidence="9" id="KW-1185">Reference proteome</keyword>
<dbReference type="CDD" id="cd03124">
    <property type="entry name" value="alpha_CA_prokaryotic_like"/>
    <property type="match status" value="1"/>
</dbReference>
<feature type="chain" id="PRO_5041780283" description="Carbonic anhydrase" evidence="6">
    <location>
        <begin position="26"/>
        <end position="283"/>
    </location>
</feature>
<dbReference type="InterPro" id="IPR036398">
    <property type="entry name" value="CA_dom_sf"/>
</dbReference>
<dbReference type="PANTHER" id="PTHR18952:SF208">
    <property type="entry name" value="CARBONIC ANHYDRASE XA-RELATED"/>
    <property type="match status" value="1"/>
</dbReference>
<protein>
    <recommendedName>
        <fullName evidence="2 6">Carbonic anhydrase</fullName>
        <ecNumber evidence="2 6">4.2.1.1</ecNumber>
    </recommendedName>
</protein>
<evidence type="ECO:0000256" key="4">
    <source>
        <dbReference type="ARBA" id="ARBA00022833"/>
    </source>
</evidence>
<dbReference type="Gene3D" id="3.10.200.10">
    <property type="entry name" value="Alpha carbonic anhydrase"/>
    <property type="match status" value="1"/>
</dbReference>
<dbReference type="GO" id="GO:0006730">
    <property type="term" value="P:one-carbon metabolic process"/>
    <property type="evidence" value="ECO:0007669"/>
    <property type="project" value="TreeGrafter"/>
</dbReference>
<evidence type="ECO:0000256" key="1">
    <source>
        <dbReference type="ARBA" id="ARBA00001947"/>
    </source>
</evidence>
<dbReference type="EC" id="4.2.1.1" evidence="2 6"/>
<evidence type="ECO:0000256" key="6">
    <source>
        <dbReference type="RuleBase" id="RU367011"/>
    </source>
</evidence>
<feature type="signal peptide" evidence="6">
    <location>
        <begin position="1"/>
        <end position="25"/>
    </location>
</feature>
<dbReference type="AlphaFoldDB" id="A0AAD8NTM3"/>
<dbReference type="SMART" id="SM01057">
    <property type="entry name" value="Carb_anhydrase"/>
    <property type="match status" value="1"/>
</dbReference>
<comment type="function">
    <text evidence="6">Reversible hydration of carbon dioxide.</text>
</comment>
<gene>
    <name evidence="8" type="ORF">QVD17_22502</name>
</gene>
<keyword evidence="4 6" id="KW-0862">Zinc</keyword>
<keyword evidence="6" id="KW-0732">Signal</keyword>
<evidence type="ECO:0000313" key="8">
    <source>
        <dbReference type="EMBL" id="KAK1420692.1"/>
    </source>
</evidence>
<organism evidence="8 9">
    <name type="scientific">Tagetes erecta</name>
    <name type="common">African marigold</name>
    <dbReference type="NCBI Taxonomy" id="13708"/>
    <lineage>
        <taxon>Eukaryota</taxon>
        <taxon>Viridiplantae</taxon>
        <taxon>Streptophyta</taxon>
        <taxon>Embryophyta</taxon>
        <taxon>Tracheophyta</taxon>
        <taxon>Spermatophyta</taxon>
        <taxon>Magnoliopsida</taxon>
        <taxon>eudicotyledons</taxon>
        <taxon>Gunneridae</taxon>
        <taxon>Pentapetalae</taxon>
        <taxon>asterids</taxon>
        <taxon>campanulids</taxon>
        <taxon>Asterales</taxon>
        <taxon>Asteraceae</taxon>
        <taxon>Asteroideae</taxon>
        <taxon>Heliantheae alliance</taxon>
        <taxon>Tageteae</taxon>
        <taxon>Tagetes</taxon>
    </lineage>
</organism>
<comment type="cofactor">
    <cofactor evidence="1 6">
        <name>Zn(2+)</name>
        <dbReference type="ChEBI" id="CHEBI:29105"/>
    </cofactor>
</comment>
<feature type="domain" description="Alpha-carbonic anhydrase" evidence="7">
    <location>
        <begin position="46"/>
        <end position="276"/>
    </location>
</feature>
<keyword evidence="5 6" id="KW-0456">Lyase</keyword>